<dbReference type="Pfam" id="PF13855">
    <property type="entry name" value="LRR_8"/>
    <property type="match status" value="1"/>
</dbReference>
<keyword evidence="4" id="KW-0418">Kinase</keyword>
<dbReference type="SUPFAM" id="SSF56112">
    <property type="entry name" value="Protein kinase-like (PK-like)"/>
    <property type="match status" value="1"/>
</dbReference>
<evidence type="ECO:0000313" key="5">
    <source>
        <dbReference type="Proteomes" id="UP000829647"/>
    </source>
</evidence>
<keyword evidence="2" id="KW-0677">Repeat</keyword>
<name>A0ABY4J492_9BACT</name>
<dbReference type="PANTHER" id="PTHR48051">
    <property type="match status" value="1"/>
</dbReference>
<accession>A0ABY4J492</accession>
<evidence type="ECO:0000256" key="1">
    <source>
        <dbReference type="ARBA" id="ARBA00022614"/>
    </source>
</evidence>
<dbReference type="PANTHER" id="PTHR48051:SF1">
    <property type="entry name" value="RAS SUPPRESSOR PROTEIN 1"/>
    <property type="match status" value="1"/>
</dbReference>
<dbReference type="InterPro" id="IPR000719">
    <property type="entry name" value="Prot_kinase_dom"/>
</dbReference>
<feature type="domain" description="Protein kinase" evidence="3">
    <location>
        <begin position="207"/>
        <end position="439"/>
    </location>
</feature>
<evidence type="ECO:0000259" key="3">
    <source>
        <dbReference type="PROSITE" id="PS50011"/>
    </source>
</evidence>
<dbReference type="Gene3D" id="3.80.10.10">
    <property type="entry name" value="Ribonuclease Inhibitor"/>
    <property type="match status" value="2"/>
</dbReference>
<dbReference type="InterPro" id="IPR050216">
    <property type="entry name" value="LRR_domain-containing"/>
</dbReference>
<keyword evidence="4" id="KW-0808">Transferase</keyword>
<evidence type="ECO:0000313" key="4">
    <source>
        <dbReference type="EMBL" id="UPL47661.1"/>
    </source>
</evidence>
<dbReference type="InterPro" id="IPR003591">
    <property type="entry name" value="Leu-rich_rpt_typical-subtyp"/>
</dbReference>
<gene>
    <name evidence="4" type="ORF">MWH26_10670</name>
</gene>
<dbReference type="Pfam" id="PF07714">
    <property type="entry name" value="PK_Tyr_Ser-Thr"/>
    <property type="match status" value="1"/>
</dbReference>
<organism evidence="4 5">
    <name type="scientific">Hymenobacter sublimis</name>
    <dbReference type="NCBI Taxonomy" id="2933777"/>
    <lineage>
        <taxon>Bacteria</taxon>
        <taxon>Pseudomonadati</taxon>
        <taxon>Bacteroidota</taxon>
        <taxon>Cytophagia</taxon>
        <taxon>Cytophagales</taxon>
        <taxon>Hymenobacteraceae</taxon>
        <taxon>Hymenobacter</taxon>
    </lineage>
</organism>
<dbReference type="PROSITE" id="PS50011">
    <property type="entry name" value="PROTEIN_KINASE_DOM"/>
    <property type="match status" value="1"/>
</dbReference>
<dbReference type="InterPro" id="IPR001245">
    <property type="entry name" value="Ser-Thr/Tyr_kinase_cat_dom"/>
</dbReference>
<dbReference type="InterPro" id="IPR001611">
    <property type="entry name" value="Leu-rich_rpt"/>
</dbReference>
<dbReference type="GO" id="GO:0016301">
    <property type="term" value="F:kinase activity"/>
    <property type="evidence" value="ECO:0007669"/>
    <property type="project" value="UniProtKB-KW"/>
</dbReference>
<protein>
    <submittedName>
        <fullName evidence="4">Leucine-rich repeat-containing serine/threonine-protein kinase</fullName>
    </submittedName>
</protein>
<dbReference type="Gene3D" id="3.30.200.20">
    <property type="entry name" value="Phosphorylase Kinase, domain 1"/>
    <property type="match status" value="1"/>
</dbReference>
<sequence>MHTLEQLRAGKLAGTTRLDLSEDLTEFPREIFDLADTLEILNLTSNRLSELPADFARLTQLRILFCSENQFTVVPEVLGQCPELSMVGFKANQIQVLPAAALPPKLRWLILTDNRLGELPPEIGRCHYLQKLMLAGNQLTHLPKTLANCTNLELLRLAANRFTSLPQWLLTMPRLTWLAFAGNPFSEPAEAAAEARNPMQGIDWENLQIEQQLGEGASGWIYRAQWQPAAAPAEAVAVKLFKGALTSDGLPGSEMVACMSAGVHPNLVAVKGKVAHHVDREGLVLELIDPAFRNLAGPPSFATCTRDVYAPNLHFSLEATLRLVRGIAGATAHLHARGILHGDLYAHNILYTPAGDSLLSDFGAACFFDPAETSTAPALQRLETRAFGCLLEELLARTEVPAAAAGTFQHLLALQQQCLQPEVAARPLLTEIQERLAHL</sequence>
<dbReference type="SMART" id="SM00364">
    <property type="entry name" value="LRR_BAC"/>
    <property type="match status" value="5"/>
</dbReference>
<dbReference type="EMBL" id="CP095848">
    <property type="protein sequence ID" value="UPL47661.1"/>
    <property type="molecule type" value="Genomic_DNA"/>
</dbReference>
<dbReference type="InterPro" id="IPR011009">
    <property type="entry name" value="Kinase-like_dom_sf"/>
</dbReference>
<dbReference type="SMART" id="SM00369">
    <property type="entry name" value="LRR_TYP"/>
    <property type="match status" value="5"/>
</dbReference>
<dbReference type="Proteomes" id="UP000829647">
    <property type="component" value="Chromosome"/>
</dbReference>
<proteinExistence type="predicted"/>
<dbReference type="RefSeq" id="WP_247974266.1">
    <property type="nucleotide sequence ID" value="NZ_CP095848.1"/>
</dbReference>
<reference evidence="4 5" key="1">
    <citation type="submission" date="2022-04" db="EMBL/GenBank/DDBJ databases">
        <title>Hymenobacter sp. isolated from the air.</title>
        <authorList>
            <person name="Won M."/>
            <person name="Lee C.-M."/>
            <person name="Woen H.-Y."/>
            <person name="Kwon S.-W."/>
        </authorList>
    </citation>
    <scope>NUCLEOTIDE SEQUENCE [LARGE SCALE GENOMIC DNA]</scope>
    <source>
        <strain evidence="5">5516 S-25</strain>
    </source>
</reference>
<dbReference type="Pfam" id="PF00560">
    <property type="entry name" value="LRR_1"/>
    <property type="match status" value="1"/>
</dbReference>
<dbReference type="InterPro" id="IPR032675">
    <property type="entry name" value="LRR_dom_sf"/>
</dbReference>
<evidence type="ECO:0000256" key="2">
    <source>
        <dbReference type="ARBA" id="ARBA00022737"/>
    </source>
</evidence>
<dbReference type="Gene3D" id="1.10.510.10">
    <property type="entry name" value="Transferase(Phosphotransferase) domain 1"/>
    <property type="match status" value="1"/>
</dbReference>
<keyword evidence="1" id="KW-0433">Leucine-rich repeat</keyword>
<dbReference type="SUPFAM" id="SSF52058">
    <property type="entry name" value="L domain-like"/>
    <property type="match status" value="1"/>
</dbReference>
<dbReference type="PROSITE" id="PS51450">
    <property type="entry name" value="LRR"/>
    <property type="match status" value="1"/>
</dbReference>
<keyword evidence="5" id="KW-1185">Reference proteome</keyword>